<dbReference type="EnsemblBacteria" id="BAG02993">
    <property type="protein sequence ID" value="BAG02993"/>
    <property type="gene ID" value="MAE_31710"/>
</dbReference>
<protein>
    <submittedName>
        <fullName evidence="1">Uncharacterized protein</fullName>
    </submittedName>
</protein>
<gene>
    <name evidence="1" type="ordered locus">MAE_31710</name>
</gene>
<proteinExistence type="predicted"/>
<sequence length="101" mass="10842">MTDIPGPPGPITADPFNIVLTEVETGSPGKTADAVKTSGTRFESTTVRLVGTVGSLKSSMIWTKLIRPPVAVEFCSSNFASARRSVVGRTVRLYPKEEVKF</sequence>
<dbReference type="EMBL" id="AP009552">
    <property type="protein sequence ID" value="BAG02993.1"/>
    <property type="molecule type" value="Genomic_DNA"/>
</dbReference>
<reference evidence="1 2" key="1">
    <citation type="journal article" date="2007" name="DNA Res.">
        <title>Complete genomic structure of the bloom-forming toxic cyanobacterium Microcystis aeruginosa NIES-843.</title>
        <authorList>
            <person name="Kaneko T."/>
            <person name="Nakajima N."/>
            <person name="Okamoto S."/>
            <person name="Suzuki I."/>
            <person name="Tanabe Y."/>
            <person name="Tamaoki M."/>
            <person name="Nakamura Y."/>
            <person name="Kasai F."/>
            <person name="Watanabe A."/>
            <person name="Kawashima K."/>
            <person name="Kishida Y."/>
            <person name="Ono A."/>
            <person name="Shimizu Y."/>
            <person name="Takahashi C."/>
            <person name="Minami C."/>
            <person name="Fujishiro T."/>
            <person name="Kohara M."/>
            <person name="Katoh M."/>
            <person name="Nakazaki N."/>
            <person name="Nakayama S."/>
            <person name="Yamada M."/>
            <person name="Tabata S."/>
            <person name="Watanabe M.M."/>
        </authorList>
    </citation>
    <scope>NUCLEOTIDE SEQUENCE [LARGE SCALE GENOMIC DNA]</scope>
    <source>
        <strain evidence="2">NIES-843 / IAM M-247</strain>
    </source>
</reference>
<organism evidence="1 2">
    <name type="scientific">Microcystis aeruginosa (strain NIES-843 / IAM M-2473)</name>
    <dbReference type="NCBI Taxonomy" id="449447"/>
    <lineage>
        <taxon>Bacteria</taxon>
        <taxon>Bacillati</taxon>
        <taxon>Cyanobacteriota</taxon>
        <taxon>Cyanophyceae</taxon>
        <taxon>Oscillatoriophycideae</taxon>
        <taxon>Chroococcales</taxon>
        <taxon>Microcystaceae</taxon>
        <taxon>Microcystis</taxon>
    </lineage>
</organism>
<accession>B0JLG9</accession>
<dbReference type="HOGENOM" id="CLU_2288280_0_0_3"/>
<evidence type="ECO:0000313" key="1">
    <source>
        <dbReference type="EMBL" id="BAG02993.1"/>
    </source>
</evidence>
<name>B0JLG9_MICAN</name>
<keyword evidence="2" id="KW-1185">Reference proteome</keyword>
<evidence type="ECO:0000313" key="2">
    <source>
        <dbReference type="Proteomes" id="UP000001510"/>
    </source>
</evidence>
<dbReference type="KEGG" id="mar:MAE_31710"/>
<dbReference type="AlphaFoldDB" id="B0JLG9"/>
<dbReference type="Proteomes" id="UP000001510">
    <property type="component" value="Chromosome"/>
</dbReference>
<dbReference type="PaxDb" id="449447-MAE_31710"/>